<keyword evidence="1" id="KW-0472">Membrane</keyword>
<dbReference type="AlphaFoldDB" id="L8IUM9"/>
<feature type="non-terminal residue" evidence="2">
    <location>
        <position position="1"/>
    </location>
</feature>
<feature type="non-terminal residue" evidence="2">
    <location>
        <position position="60"/>
    </location>
</feature>
<keyword evidence="1" id="KW-1133">Transmembrane helix</keyword>
<accession>L8IUM9</accession>
<dbReference type="Proteomes" id="UP000011080">
    <property type="component" value="Unassembled WGS sequence"/>
</dbReference>
<reference evidence="2 3" key="1">
    <citation type="journal article" date="2012" name="Nat. Genet.">
        <title>The yak genome and adaptation to life at high altitude.</title>
        <authorList>
            <person name="Qiu Q."/>
            <person name="Zhang G."/>
            <person name="Ma T."/>
            <person name="Qian W."/>
            <person name="Wang J."/>
            <person name="Ye Z."/>
            <person name="Cao C."/>
            <person name="Hu Q."/>
            <person name="Kim J."/>
            <person name="Larkin D.M."/>
            <person name="Auvil L."/>
            <person name="Capitanu B."/>
            <person name="Ma J."/>
            <person name="Lewin H.A."/>
            <person name="Qian X."/>
            <person name="Lang Y."/>
            <person name="Zhou R."/>
            <person name="Wang L."/>
            <person name="Wang K."/>
            <person name="Xia J."/>
            <person name="Liao S."/>
            <person name="Pan S."/>
            <person name="Lu X."/>
            <person name="Hou H."/>
            <person name="Wang Y."/>
            <person name="Zang X."/>
            <person name="Yin Y."/>
            <person name="Ma H."/>
            <person name="Zhang J."/>
            <person name="Wang Z."/>
            <person name="Zhang Y."/>
            <person name="Zhang D."/>
            <person name="Yonezawa T."/>
            <person name="Hasegawa M."/>
            <person name="Zhong Y."/>
            <person name="Liu W."/>
            <person name="Zhang Y."/>
            <person name="Huang Z."/>
            <person name="Zhang S."/>
            <person name="Long R."/>
            <person name="Yang H."/>
            <person name="Wang J."/>
            <person name="Lenstra J.A."/>
            <person name="Cooper D.N."/>
            <person name="Wu Y."/>
            <person name="Wang J."/>
            <person name="Shi P."/>
            <person name="Wang J."/>
            <person name="Liu J."/>
        </authorList>
    </citation>
    <scope>NUCLEOTIDE SEQUENCE [LARGE SCALE GENOMIC DNA]</scope>
    <source>
        <strain evidence="3">yakQH1</strain>
    </source>
</reference>
<proteinExistence type="predicted"/>
<keyword evidence="1" id="KW-0812">Transmembrane</keyword>
<evidence type="ECO:0000313" key="2">
    <source>
        <dbReference type="EMBL" id="ELR60270.1"/>
    </source>
</evidence>
<sequence length="60" mass="6795">CLLGLRTAWRRWGFLLGFFASYPLPTLCLTVSRERAQRQGFPSLDKGSLLWISGAHLCLN</sequence>
<dbReference type="EMBL" id="JH880613">
    <property type="protein sequence ID" value="ELR60270.1"/>
    <property type="molecule type" value="Genomic_DNA"/>
</dbReference>
<feature type="transmembrane region" description="Helical" evidence="1">
    <location>
        <begin position="12"/>
        <end position="31"/>
    </location>
</feature>
<name>L8IUM9_9CETA</name>
<evidence type="ECO:0000313" key="3">
    <source>
        <dbReference type="Proteomes" id="UP000011080"/>
    </source>
</evidence>
<evidence type="ECO:0000256" key="1">
    <source>
        <dbReference type="SAM" id="Phobius"/>
    </source>
</evidence>
<gene>
    <name evidence="2" type="ORF">M91_15580</name>
</gene>
<protein>
    <submittedName>
        <fullName evidence="2">Uncharacterized protein</fullName>
    </submittedName>
</protein>
<organism evidence="2 3">
    <name type="scientific">Bos mutus</name>
    <name type="common">wild yak</name>
    <dbReference type="NCBI Taxonomy" id="72004"/>
    <lineage>
        <taxon>Eukaryota</taxon>
        <taxon>Metazoa</taxon>
        <taxon>Chordata</taxon>
        <taxon>Craniata</taxon>
        <taxon>Vertebrata</taxon>
        <taxon>Euteleostomi</taxon>
        <taxon>Mammalia</taxon>
        <taxon>Eutheria</taxon>
        <taxon>Laurasiatheria</taxon>
        <taxon>Artiodactyla</taxon>
        <taxon>Ruminantia</taxon>
        <taxon>Pecora</taxon>
        <taxon>Bovidae</taxon>
        <taxon>Bovinae</taxon>
        <taxon>Bos</taxon>
    </lineage>
</organism>